<dbReference type="Proteomes" id="UP001500013">
    <property type="component" value="Unassembled WGS sequence"/>
</dbReference>
<comment type="caution">
    <text evidence="1">The sequence shown here is derived from an EMBL/GenBank/DDBJ whole genome shotgun (WGS) entry which is preliminary data.</text>
</comment>
<name>A0ABP5DGK1_9MICO</name>
<evidence type="ECO:0000313" key="1">
    <source>
        <dbReference type="EMBL" id="GAA1979787.1"/>
    </source>
</evidence>
<dbReference type="RefSeq" id="WP_344061501.1">
    <property type="nucleotide sequence ID" value="NZ_BAAAPU010000007.1"/>
</dbReference>
<organism evidence="1 2">
    <name type="scientific">Terrabacter lapilli</name>
    <dbReference type="NCBI Taxonomy" id="436231"/>
    <lineage>
        <taxon>Bacteria</taxon>
        <taxon>Bacillati</taxon>
        <taxon>Actinomycetota</taxon>
        <taxon>Actinomycetes</taxon>
        <taxon>Micrococcales</taxon>
        <taxon>Intrasporangiaceae</taxon>
        <taxon>Terrabacter</taxon>
    </lineage>
</organism>
<protein>
    <recommendedName>
        <fullName evidence="3">Polyketide cyclase/dehydrase/lipid transport protein</fullName>
    </recommendedName>
</protein>
<sequence length="129" mass="13888">MRSSITVTGDADAALAWSRYETLSLWKTWSPQISDVIAASPTLATGLTGLVVGPLGVRVPFEVLDVDAEAMEWRWHVRYGPVRATLEHTVRPAPGGCSTGLVIDGPPVVVLGYRPLAQLALGRLVRQDL</sequence>
<proteinExistence type="predicted"/>
<reference evidence="2" key="1">
    <citation type="journal article" date="2019" name="Int. J. Syst. Evol. Microbiol.">
        <title>The Global Catalogue of Microorganisms (GCM) 10K type strain sequencing project: providing services to taxonomists for standard genome sequencing and annotation.</title>
        <authorList>
            <consortium name="The Broad Institute Genomics Platform"/>
            <consortium name="The Broad Institute Genome Sequencing Center for Infectious Disease"/>
            <person name="Wu L."/>
            <person name="Ma J."/>
        </authorList>
    </citation>
    <scope>NUCLEOTIDE SEQUENCE [LARGE SCALE GENOMIC DNA]</scope>
    <source>
        <strain evidence="2">JCM 15628</strain>
    </source>
</reference>
<evidence type="ECO:0000313" key="2">
    <source>
        <dbReference type="Proteomes" id="UP001500013"/>
    </source>
</evidence>
<dbReference type="SUPFAM" id="SSF55961">
    <property type="entry name" value="Bet v1-like"/>
    <property type="match status" value="1"/>
</dbReference>
<keyword evidence="2" id="KW-1185">Reference proteome</keyword>
<gene>
    <name evidence="1" type="ORF">GCM10009817_20570</name>
</gene>
<evidence type="ECO:0008006" key="3">
    <source>
        <dbReference type="Google" id="ProtNLM"/>
    </source>
</evidence>
<accession>A0ABP5DGK1</accession>
<dbReference type="InterPro" id="IPR023393">
    <property type="entry name" value="START-like_dom_sf"/>
</dbReference>
<dbReference type="InterPro" id="IPR019587">
    <property type="entry name" value="Polyketide_cyclase/dehydratase"/>
</dbReference>
<dbReference type="Gene3D" id="3.30.530.20">
    <property type="match status" value="1"/>
</dbReference>
<dbReference type="EMBL" id="BAAAPU010000007">
    <property type="protein sequence ID" value="GAA1979787.1"/>
    <property type="molecule type" value="Genomic_DNA"/>
</dbReference>
<dbReference type="Pfam" id="PF10604">
    <property type="entry name" value="Polyketide_cyc2"/>
    <property type="match status" value="1"/>
</dbReference>